<organism evidence="7">
    <name type="scientific">Caldithrix abyssi</name>
    <dbReference type="NCBI Taxonomy" id="187145"/>
    <lineage>
        <taxon>Bacteria</taxon>
        <taxon>Pseudomonadati</taxon>
        <taxon>Calditrichota</taxon>
        <taxon>Calditrichia</taxon>
        <taxon>Calditrichales</taxon>
        <taxon>Calditrichaceae</taxon>
        <taxon>Caldithrix</taxon>
    </lineage>
</organism>
<name>A0A7V1LPG5_CALAY</name>
<comment type="subcellular location">
    <subcellularLocation>
        <location evidence="1">Cell membrane</location>
        <topology evidence="1">Multi-pass membrane protein</topology>
    </subcellularLocation>
</comment>
<feature type="transmembrane region" description="Helical" evidence="6">
    <location>
        <begin position="9"/>
        <end position="26"/>
    </location>
</feature>
<comment type="caution">
    <text evidence="7">The sequence shown here is derived from an EMBL/GenBank/DDBJ whole genome shotgun (WGS) entry which is preliminary data.</text>
</comment>
<protein>
    <submittedName>
        <fullName evidence="7">Flippase-like domain-containing protein</fullName>
    </submittedName>
</protein>
<dbReference type="EMBL" id="DRLD01000391">
    <property type="protein sequence ID" value="HED11779.1"/>
    <property type="molecule type" value="Genomic_DNA"/>
</dbReference>
<feature type="transmembrane region" description="Helical" evidence="6">
    <location>
        <begin position="46"/>
        <end position="64"/>
    </location>
</feature>
<feature type="transmembrane region" description="Helical" evidence="6">
    <location>
        <begin position="182"/>
        <end position="207"/>
    </location>
</feature>
<dbReference type="Pfam" id="PF03706">
    <property type="entry name" value="LPG_synthase_TM"/>
    <property type="match status" value="1"/>
</dbReference>
<evidence type="ECO:0000256" key="3">
    <source>
        <dbReference type="ARBA" id="ARBA00022692"/>
    </source>
</evidence>
<sequence length="315" mass="35215">MTNRLKQTALFLLKYAIGLSLLIWIVRKVNPQKVADILFHLPPLTLLQVELLSLCGLAVQFYLWRYLIRRHSDHHTLRDLVASFFAGFALRLMIPGGHAEISKVFLLPGRKRGKIIAFGAEKFFQTLFKIIFISLALLFIFPQKRLLLGAVGAAGILVYLFLPKILHGTKMKDFQEKEVSYYPVFLVSLMLTIPMLLIIALQYYLLLQSVGTISLFRSLLVATFIWGAGLIPISISGLGVRENLAVYFLGLYGISGSAAVGVSLLVFVINVILPALAGLVILFLRRKELGGAGSEIKAMTQRVWHRKKNPRPDGK</sequence>
<dbReference type="PANTHER" id="PTHR40277">
    <property type="entry name" value="BLL5419 PROTEIN"/>
    <property type="match status" value="1"/>
</dbReference>
<dbReference type="Proteomes" id="UP000886005">
    <property type="component" value="Unassembled WGS sequence"/>
</dbReference>
<keyword evidence="5 6" id="KW-0472">Membrane</keyword>
<evidence type="ECO:0000256" key="4">
    <source>
        <dbReference type="ARBA" id="ARBA00022989"/>
    </source>
</evidence>
<feature type="transmembrane region" description="Helical" evidence="6">
    <location>
        <begin position="146"/>
        <end position="162"/>
    </location>
</feature>
<keyword evidence="2" id="KW-1003">Cell membrane</keyword>
<feature type="transmembrane region" description="Helical" evidence="6">
    <location>
        <begin position="219"/>
        <end position="240"/>
    </location>
</feature>
<gene>
    <name evidence="7" type="ORF">ENJ10_13890</name>
</gene>
<keyword evidence="3 6" id="KW-0812">Transmembrane</keyword>
<feature type="transmembrane region" description="Helical" evidence="6">
    <location>
        <begin position="260"/>
        <end position="284"/>
    </location>
</feature>
<dbReference type="PANTHER" id="PTHR40277:SF1">
    <property type="entry name" value="BLL5419 PROTEIN"/>
    <property type="match status" value="1"/>
</dbReference>
<evidence type="ECO:0000256" key="1">
    <source>
        <dbReference type="ARBA" id="ARBA00004651"/>
    </source>
</evidence>
<dbReference type="GO" id="GO:0005886">
    <property type="term" value="C:plasma membrane"/>
    <property type="evidence" value="ECO:0007669"/>
    <property type="project" value="UniProtKB-SubCell"/>
</dbReference>
<dbReference type="InterPro" id="IPR022791">
    <property type="entry name" value="L-PG_synthase/AglD"/>
</dbReference>
<keyword evidence="4 6" id="KW-1133">Transmembrane helix</keyword>
<dbReference type="AlphaFoldDB" id="A0A7V1LPG5"/>
<feature type="transmembrane region" description="Helical" evidence="6">
    <location>
        <begin position="123"/>
        <end position="141"/>
    </location>
</feature>
<evidence type="ECO:0000313" key="7">
    <source>
        <dbReference type="EMBL" id="HED11779.1"/>
    </source>
</evidence>
<reference evidence="7" key="1">
    <citation type="journal article" date="2020" name="mSystems">
        <title>Genome- and Community-Level Interaction Insights into Carbon Utilization and Element Cycling Functions of Hydrothermarchaeota in Hydrothermal Sediment.</title>
        <authorList>
            <person name="Zhou Z."/>
            <person name="Liu Y."/>
            <person name="Xu W."/>
            <person name="Pan J."/>
            <person name="Luo Z.H."/>
            <person name="Li M."/>
        </authorList>
    </citation>
    <scope>NUCLEOTIDE SEQUENCE [LARGE SCALE GENOMIC DNA]</scope>
    <source>
        <strain evidence="7">HyVt-456</strain>
    </source>
</reference>
<accession>A0A7V1LPG5</accession>
<evidence type="ECO:0000256" key="5">
    <source>
        <dbReference type="ARBA" id="ARBA00023136"/>
    </source>
</evidence>
<evidence type="ECO:0000256" key="2">
    <source>
        <dbReference type="ARBA" id="ARBA00022475"/>
    </source>
</evidence>
<evidence type="ECO:0000256" key="6">
    <source>
        <dbReference type="SAM" id="Phobius"/>
    </source>
</evidence>
<proteinExistence type="predicted"/>
<feature type="transmembrane region" description="Helical" evidence="6">
    <location>
        <begin position="76"/>
        <end position="94"/>
    </location>
</feature>